<evidence type="ECO:0000313" key="5">
    <source>
        <dbReference type="EMBL" id="AIJ10448.1"/>
    </source>
</evidence>
<dbReference type="Pfam" id="PF00694">
    <property type="entry name" value="Aconitase_C"/>
    <property type="match status" value="1"/>
</dbReference>
<dbReference type="PANTHER" id="PTHR43345">
    <property type="entry name" value="3-ISOPROPYLMALATE DEHYDRATASE SMALL SUBUNIT 2-RELATED-RELATED"/>
    <property type="match status" value="1"/>
</dbReference>
<dbReference type="Gene3D" id="3.20.19.10">
    <property type="entry name" value="Aconitase, domain 4"/>
    <property type="match status" value="1"/>
</dbReference>
<dbReference type="AlphaFoldDB" id="A0A076LVG8"/>
<dbReference type="GO" id="GO:0009098">
    <property type="term" value="P:L-leucine biosynthetic process"/>
    <property type="evidence" value="ECO:0007669"/>
    <property type="project" value="UniProtKB-UniRule"/>
</dbReference>
<name>A0A076LVG8_9GAMM</name>
<dbReference type="EMBL" id="CP006664">
    <property type="protein sequence ID" value="AIJ10448.1"/>
    <property type="molecule type" value="Genomic_DNA"/>
</dbReference>
<comment type="similarity">
    <text evidence="1 3">Belongs to the LeuD family. LeuD type 2 subfamily.</text>
</comment>
<gene>
    <name evidence="3 5" type="primary">leuD</name>
    <name evidence="5" type="ORF">ETEE_4040</name>
</gene>
<comment type="pathway">
    <text evidence="3">Amino-acid biosynthesis; L-leucine biosynthesis; L-leucine from 3-methyl-2-oxobutanoate: step 2/4.</text>
</comment>
<dbReference type="PANTHER" id="PTHR43345:SF2">
    <property type="entry name" value="3-ISOPROPYLMALATE DEHYDRATASE SMALL SUBUNIT 1"/>
    <property type="match status" value="1"/>
</dbReference>
<evidence type="ECO:0000256" key="1">
    <source>
        <dbReference type="ARBA" id="ARBA00009869"/>
    </source>
</evidence>
<dbReference type="InterPro" id="IPR000573">
    <property type="entry name" value="AconitaseA/IPMdHydase_ssu_swvl"/>
</dbReference>
<accession>A0A076LVG8</accession>
<dbReference type="InterPro" id="IPR050075">
    <property type="entry name" value="LeuD"/>
</dbReference>
<organism evidence="5 6">
    <name type="scientific">Edwardsiella anguillarum ET080813</name>
    <dbReference type="NCBI Taxonomy" id="667120"/>
    <lineage>
        <taxon>Bacteria</taxon>
        <taxon>Pseudomonadati</taxon>
        <taxon>Pseudomonadota</taxon>
        <taxon>Gammaproteobacteria</taxon>
        <taxon>Enterobacterales</taxon>
        <taxon>Hafniaceae</taxon>
        <taxon>Edwardsiella</taxon>
    </lineage>
</organism>
<dbReference type="NCBIfam" id="TIGR02087">
    <property type="entry name" value="LEUD_arch"/>
    <property type="match status" value="1"/>
</dbReference>
<sequence>MDTLLHGNVWKFGDNINTDIISPPQYMELSIAEAAPYCMSAVNPHFAAQVRPGDILVAGNNLGSGSSRETSPLTLRYLGIQAVVACSFARIFYRNCINLGIPALSAPRAGEIRQGDALSIDIAQGIIHNITQQESYPCTRLPDNIMAMIRAGGLVNHLRQTGGCDAN</sequence>
<protein>
    <recommendedName>
        <fullName evidence="3">3-isopropylmalate dehydratase small subunit</fullName>
        <ecNumber evidence="3">4.2.1.33</ecNumber>
    </recommendedName>
    <alternativeName>
        <fullName evidence="3">Alpha-IPM isomerase</fullName>
        <shortName evidence="3">IPMI</shortName>
    </alternativeName>
    <alternativeName>
        <fullName evidence="3">Isopropylmalate isomerase</fullName>
    </alternativeName>
</protein>
<proteinExistence type="inferred from homology"/>
<dbReference type="SUPFAM" id="SSF52016">
    <property type="entry name" value="LeuD/IlvD-like"/>
    <property type="match status" value="1"/>
</dbReference>
<evidence type="ECO:0000256" key="3">
    <source>
        <dbReference type="HAMAP-Rule" id="MF_01032"/>
    </source>
</evidence>
<dbReference type="InterPro" id="IPR011827">
    <property type="entry name" value="LeuD_type2/HacB/DmdB"/>
</dbReference>
<dbReference type="GO" id="GO:0003861">
    <property type="term" value="F:3-isopropylmalate dehydratase activity"/>
    <property type="evidence" value="ECO:0007669"/>
    <property type="project" value="UniProtKB-UniRule"/>
</dbReference>
<evidence type="ECO:0000259" key="4">
    <source>
        <dbReference type="Pfam" id="PF00694"/>
    </source>
</evidence>
<keyword evidence="3" id="KW-0100">Branched-chain amino acid biosynthesis</keyword>
<dbReference type="HOGENOM" id="CLU_081378_1_1_6"/>
<evidence type="ECO:0000313" key="6">
    <source>
        <dbReference type="Proteomes" id="UP000028681"/>
    </source>
</evidence>
<dbReference type="KEGG" id="ete:ETEE_4040"/>
<keyword evidence="3" id="KW-0028">Amino-acid biosynthesis</keyword>
<dbReference type="EC" id="4.2.1.33" evidence="3"/>
<dbReference type="InterPro" id="IPR015928">
    <property type="entry name" value="Aconitase/3IPM_dehydase_swvl"/>
</dbReference>
<comment type="function">
    <text evidence="3">Catalyzes the isomerization between 2-isopropylmalate and 3-isopropylmalate, via the formation of 2-isopropylmaleate.</text>
</comment>
<keyword evidence="2 3" id="KW-0456">Lyase</keyword>
<dbReference type="UniPathway" id="UPA00048">
    <property type="reaction ID" value="UER00071"/>
</dbReference>
<dbReference type="Proteomes" id="UP000028681">
    <property type="component" value="Chromosome"/>
</dbReference>
<dbReference type="RefSeq" id="WP_034164896.1">
    <property type="nucleotide sequence ID" value="NZ_CP006664.1"/>
</dbReference>
<dbReference type="GeneID" id="33941377"/>
<comment type="subunit">
    <text evidence="3">Heterodimer of LeuC and LeuD.</text>
</comment>
<comment type="catalytic activity">
    <reaction evidence="3">
        <text>(2R,3S)-3-isopropylmalate = (2S)-2-isopropylmalate</text>
        <dbReference type="Rhea" id="RHEA:32287"/>
        <dbReference type="ChEBI" id="CHEBI:1178"/>
        <dbReference type="ChEBI" id="CHEBI:35121"/>
        <dbReference type="EC" id="4.2.1.33"/>
    </reaction>
</comment>
<reference evidence="5 6" key="1">
    <citation type="journal article" date="2012" name="PLoS ONE">
        <title>Edwardsiella comparative phylogenomics reveal the new intra/inter-species taxonomic relationships, virulence evolution and niche adaptation mechanisms.</title>
        <authorList>
            <person name="Yang M."/>
            <person name="Lv Y."/>
            <person name="Xiao J."/>
            <person name="Wu H."/>
            <person name="Zheng H."/>
            <person name="Liu Q."/>
            <person name="Zhang Y."/>
            <person name="Wang Q."/>
        </authorList>
    </citation>
    <scope>NUCLEOTIDE SEQUENCE [LARGE SCALE GENOMIC DNA]</scope>
    <source>
        <strain evidence="6">080813</strain>
    </source>
</reference>
<evidence type="ECO:0000256" key="2">
    <source>
        <dbReference type="ARBA" id="ARBA00023239"/>
    </source>
</evidence>
<feature type="domain" description="Aconitase A/isopropylmalate dehydratase small subunit swivel" evidence="4">
    <location>
        <begin position="47"/>
        <end position="105"/>
    </location>
</feature>
<keyword evidence="3" id="KW-0432">Leucine biosynthesis</keyword>
<dbReference type="HAMAP" id="MF_01032">
    <property type="entry name" value="LeuD_type2"/>
    <property type="match status" value="1"/>
</dbReference>